<gene>
    <name evidence="1" type="ORF">MTR_0024s0090</name>
</gene>
<keyword evidence="3" id="KW-1185">Reference proteome</keyword>
<dbReference type="HOGENOM" id="CLU_2674910_0_0_1"/>
<dbReference type="EnsemblPlants" id="KEH17302">
    <property type="protein sequence ID" value="KEH17302"/>
    <property type="gene ID" value="MTR_0024s0090"/>
</dbReference>
<evidence type="ECO:0000313" key="2">
    <source>
        <dbReference type="EnsemblPlants" id="KEH17302"/>
    </source>
</evidence>
<dbReference type="AlphaFoldDB" id="A0A072TIR1"/>
<name>A0A072TIR1_MEDTR</name>
<evidence type="ECO:0000313" key="3">
    <source>
        <dbReference type="Proteomes" id="UP000002051"/>
    </source>
</evidence>
<sequence>MPTSFTISRSELELFKSNAVLGVKKEFYLLPIFPRTLIGLPICRTSKGEGECGKGGRRMCYECPKIHRWEDLQEH</sequence>
<reference evidence="2" key="3">
    <citation type="submission" date="2015-06" db="UniProtKB">
        <authorList>
            <consortium name="EnsemblPlants"/>
        </authorList>
    </citation>
    <scope>IDENTIFICATION</scope>
    <source>
        <strain evidence="2">cv. Jemalong A17</strain>
    </source>
</reference>
<dbReference type="EMBL" id="KL402749">
    <property type="protein sequence ID" value="KEH17302.1"/>
    <property type="molecule type" value="Genomic_DNA"/>
</dbReference>
<reference evidence="1 3" key="2">
    <citation type="journal article" date="2014" name="BMC Genomics">
        <title>An improved genome release (version Mt4.0) for the model legume Medicago truncatula.</title>
        <authorList>
            <person name="Tang H."/>
            <person name="Krishnakumar V."/>
            <person name="Bidwell S."/>
            <person name="Rosen B."/>
            <person name="Chan A."/>
            <person name="Zhou S."/>
            <person name="Gentzbittel L."/>
            <person name="Childs K.L."/>
            <person name="Yandell M."/>
            <person name="Gundlach H."/>
            <person name="Mayer K.F."/>
            <person name="Schwartz D.C."/>
            <person name="Town C.D."/>
        </authorList>
    </citation>
    <scope>GENOME REANNOTATION</scope>
    <source>
        <strain evidence="1">A17</strain>
        <strain evidence="2 3">cv. Jemalong A17</strain>
    </source>
</reference>
<reference evidence="1 3" key="1">
    <citation type="journal article" date="2011" name="Nature">
        <title>The Medicago genome provides insight into the evolution of rhizobial symbioses.</title>
        <authorList>
            <person name="Young N.D."/>
            <person name="Debelle F."/>
            <person name="Oldroyd G.E."/>
            <person name="Geurts R."/>
            <person name="Cannon S.B."/>
            <person name="Udvardi M.K."/>
            <person name="Benedito V.A."/>
            <person name="Mayer K.F."/>
            <person name="Gouzy J."/>
            <person name="Schoof H."/>
            <person name="Van de Peer Y."/>
            <person name="Proost S."/>
            <person name="Cook D.R."/>
            <person name="Meyers B.C."/>
            <person name="Spannagl M."/>
            <person name="Cheung F."/>
            <person name="De Mita S."/>
            <person name="Krishnakumar V."/>
            <person name="Gundlach H."/>
            <person name="Zhou S."/>
            <person name="Mudge J."/>
            <person name="Bharti A.K."/>
            <person name="Murray J.D."/>
            <person name="Naoumkina M.A."/>
            <person name="Rosen B."/>
            <person name="Silverstein K.A."/>
            <person name="Tang H."/>
            <person name="Rombauts S."/>
            <person name="Zhao P.X."/>
            <person name="Zhou P."/>
            <person name="Barbe V."/>
            <person name="Bardou P."/>
            <person name="Bechner M."/>
            <person name="Bellec A."/>
            <person name="Berger A."/>
            <person name="Berges H."/>
            <person name="Bidwell S."/>
            <person name="Bisseling T."/>
            <person name="Choisne N."/>
            <person name="Couloux A."/>
            <person name="Denny R."/>
            <person name="Deshpande S."/>
            <person name="Dai X."/>
            <person name="Doyle J.J."/>
            <person name="Dudez A.M."/>
            <person name="Farmer A.D."/>
            <person name="Fouteau S."/>
            <person name="Franken C."/>
            <person name="Gibelin C."/>
            <person name="Gish J."/>
            <person name="Goldstein S."/>
            <person name="Gonzalez A.J."/>
            <person name="Green P.J."/>
            <person name="Hallab A."/>
            <person name="Hartog M."/>
            <person name="Hua A."/>
            <person name="Humphray S.J."/>
            <person name="Jeong D.H."/>
            <person name="Jing Y."/>
            <person name="Jocker A."/>
            <person name="Kenton S.M."/>
            <person name="Kim D.J."/>
            <person name="Klee K."/>
            <person name="Lai H."/>
            <person name="Lang C."/>
            <person name="Lin S."/>
            <person name="Macmil S.L."/>
            <person name="Magdelenat G."/>
            <person name="Matthews L."/>
            <person name="McCorrison J."/>
            <person name="Monaghan E.L."/>
            <person name="Mun J.H."/>
            <person name="Najar F.Z."/>
            <person name="Nicholson C."/>
            <person name="Noirot C."/>
            <person name="O'Bleness M."/>
            <person name="Paule C.R."/>
            <person name="Poulain J."/>
            <person name="Prion F."/>
            <person name="Qin B."/>
            <person name="Qu C."/>
            <person name="Retzel E.F."/>
            <person name="Riddle C."/>
            <person name="Sallet E."/>
            <person name="Samain S."/>
            <person name="Samson N."/>
            <person name="Sanders I."/>
            <person name="Saurat O."/>
            <person name="Scarpelli C."/>
            <person name="Schiex T."/>
            <person name="Segurens B."/>
            <person name="Severin A.J."/>
            <person name="Sherrier D.J."/>
            <person name="Shi R."/>
            <person name="Sims S."/>
            <person name="Singer S.R."/>
            <person name="Sinharoy S."/>
            <person name="Sterck L."/>
            <person name="Viollet A."/>
            <person name="Wang B.B."/>
            <person name="Wang K."/>
            <person name="Wang M."/>
            <person name="Wang X."/>
            <person name="Warfsmann J."/>
            <person name="Weissenbach J."/>
            <person name="White D.D."/>
            <person name="White J.D."/>
            <person name="Wiley G.B."/>
            <person name="Wincker P."/>
            <person name="Xing Y."/>
            <person name="Yang L."/>
            <person name="Yao Z."/>
            <person name="Ying F."/>
            <person name="Zhai J."/>
            <person name="Zhou L."/>
            <person name="Zuber A."/>
            <person name="Denarie J."/>
            <person name="Dixon R.A."/>
            <person name="May G.D."/>
            <person name="Schwartz D.C."/>
            <person name="Rogers J."/>
            <person name="Quetier F."/>
            <person name="Town C.D."/>
            <person name="Roe B.A."/>
        </authorList>
    </citation>
    <scope>NUCLEOTIDE SEQUENCE [LARGE SCALE GENOMIC DNA]</scope>
    <source>
        <strain evidence="1">A17</strain>
        <strain evidence="2 3">cv. Jemalong A17</strain>
    </source>
</reference>
<protein>
    <submittedName>
        <fullName evidence="1 2">Uncharacterized protein</fullName>
    </submittedName>
</protein>
<evidence type="ECO:0000313" key="1">
    <source>
        <dbReference type="EMBL" id="KEH17302.1"/>
    </source>
</evidence>
<organism evidence="1 3">
    <name type="scientific">Medicago truncatula</name>
    <name type="common">Barrel medic</name>
    <name type="synonym">Medicago tribuloides</name>
    <dbReference type="NCBI Taxonomy" id="3880"/>
    <lineage>
        <taxon>Eukaryota</taxon>
        <taxon>Viridiplantae</taxon>
        <taxon>Streptophyta</taxon>
        <taxon>Embryophyta</taxon>
        <taxon>Tracheophyta</taxon>
        <taxon>Spermatophyta</taxon>
        <taxon>Magnoliopsida</taxon>
        <taxon>eudicotyledons</taxon>
        <taxon>Gunneridae</taxon>
        <taxon>Pentapetalae</taxon>
        <taxon>rosids</taxon>
        <taxon>fabids</taxon>
        <taxon>Fabales</taxon>
        <taxon>Fabaceae</taxon>
        <taxon>Papilionoideae</taxon>
        <taxon>50 kb inversion clade</taxon>
        <taxon>NPAAA clade</taxon>
        <taxon>Hologalegina</taxon>
        <taxon>IRL clade</taxon>
        <taxon>Trifolieae</taxon>
        <taxon>Medicago</taxon>
    </lineage>
</organism>
<proteinExistence type="predicted"/>
<accession>A0A072TIR1</accession>
<dbReference type="Proteomes" id="UP000002051">
    <property type="component" value="Unassembled WGS sequence"/>
</dbReference>